<organism evidence="4 5">
    <name type="scientific">Parambassis ranga</name>
    <name type="common">Indian glassy fish</name>
    <dbReference type="NCBI Taxonomy" id="210632"/>
    <lineage>
        <taxon>Eukaryota</taxon>
        <taxon>Metazoa</taxon>
        <taxon>Chordata</taxon>
        <taxon>Craniata</taxon>
        <taxon>Vertebrata</taxon>
        <taxon>Euteleostomi</taxon>
        <taxon>Actinopterygii</taxon>
        <taxon>Neopterygii</taxon>
        <taxon>Teleostei</taxon>
        <taxon>Neoteleostei</taxon>
        <taxon>Acanthomorphata</taxon>
        <taxon>Ovalentaria</taxon>
        <taxon>Ambassidae</taxon>
        <taxon>Parambassis</taxon>
    </lineage>
</organism>
<dbReference type="RefSeq" id="XP_028283995.1">
    <property type="nucleotide sequence ID" value="XM_028428194.1"/>
</dbReference>
<gene>
    <name evidence="5" type="primary">ccl20a.4</name>
</gene>
<dbReference type="AlphaFoldDB" id="A0A6P7K3W3"/>
<dbReference type="InParanoid" id="A0A6P7K3W3"/>
<dbReference type="Gene3D" id="2.40.50.40">
    <property type="match status" value="1"/>
</dbReference>
<protein>
    <submittedName>
        <fullName evidence="5">C-C motif chemokine 12</fullName>
    </submittedName>
</protein>
<dbReference type="GO" id="GO:0006955">
    <property type="term" value="P:immune response"/>
    <property type="evidence" value="ECO:0007669"/>
    <property type="project" value="InterPro"/>
</dbReference>
<dbReference type="CTD" id="100334296"/>
<keyword evidence="2" id="KW-0732">Signal</keyword>
<feature type="domain" description="Chemokine interleukin-8-like" evidence="3">
    <location>
        <begin position="24"/>
        <end position="83"/>
    </location>
</feature>
<evidence type="ECO:0000259" key="3">
    <source>
        <dbReference type="SMART" id="SM00199"/>
    </source>
</evidence>
<name>A0A6P7K3W3_9TELE</name>
<evidence type="ECO:0000313" key="4">
    <source>
        <dbReference type="Proteomes" id="UP000515145"/>
    </source>
</evidence>
<dbReference type="SMART" id="SM00199">
    <property type="entry name" value="SCY"/>
    <property type="match status" value="1"/>
</dbReference>
<evidence type="ECO:0000313" key="5">
    <source>
        <dbReference type="RefSeq" id="XP_028283995.1"/>
    </source>
</evidence>
<proteinExistence type="predicted"/>
<dbReference type="Proteomes" id="UP000515145">
    <property type="component" value="Chromosome 17"/>
</dbReference>
<keyword evidence="4" id="KW-1185">Reference proteome</keyword>
<dbReference type="Pfam" id="PF00048">
    <property type="entry name" value="IL8"/>
    <property type="match status" value="1"/>
</dbReference>
<dbReference type="CDD" id="cd00272">
    <property type="entry name" value="Chemokine_CC"/>
    <property type="match status" value="1"/>
</dbReference>
<keyword evidence="1" id="KW-0202">Cytokine</keyword>
<accession>A0A6P7K3W3</accession>
<feature type="chain" id="PRO_5027849384" evidence="2">
    <location>
        <begin position="22"/>
        <end position="87"/>
    </location>
</feature>
<dbReference type="GO" id="GO:0008009">
    <property type="term" value="F:chemokine activity"/>
    <property type="evidence" value="ECO:0007669"/>
    <property type="project" value="InterPro"/>
</dbReference>
<sequence>MAKLALCVSTLLVLLVVLTESSPVKFCCTKYQEKHIPQKALKDYRIQDINFCNIEAVIFKTVKDLFFCGNPDEEWVKKAMEYIDQKK</sequence>
<evidence type="ECO:0000256" key="2">
    <source>
        <dbReference type="SAM" id="SignalP"/>
    </source>
</evidence>
<dbReference type="InterPro" id="IPR036048">
    <property type="entry name" value="Interleukin_8-like_sf"/>
</dbReference>
<dbReference type="OrthoDB" id="9447832at2759"/>
<dbReference type="GeneID" id="114450202"/>
<dbReference type="GO" id="GO:0005615">
    <property type="term" value="C:extracellular space"/>
    <property type="evidence" value="ECO:0007669"/>
    <property type="project" value="UniProtKB-KW"/>
</dbReference>
<feature type="signal peptide" evidence="2">
    <location>
        <begin position="1"/>
        <end position="21"/>
    </location>
</feature>
<dbReference type="PANTHER" id="PTHR12015">
    <property type="entry name" value="SMALL INDUCIBLE CYTOKINE A"/>
    <property type="match status" value="1"/>
</dbReference>
<evidence type="ECO:0000256" key="1">
    <source>
        <dbReference type="ARBA" id="ARBA00022514"/>
    </source>
</evidence>
<reference evidence="5" key="1">
    <citation type="submission" date="2025-08" db="UniProtKB">
        <authorList>
            <consortium name="RefSeq"/>
        </authorList>
    </citation>
    <scope>IDENTIFICATION</scope>
</reference>
<dbReference type="PANTHER" id="PTHR12015:SF190">
    <property type="entry name" value="C-C MOTIF CHEMOKINE"/>
    <property type="match status" value="1"/>
</dbReference>
<dbReference type="InterPro" id="IPR039809">
    <property type="entry name" value="Chemokine_b/g/d"/>
</dbReference>
<dbReference type="InterPro" id="IPR001811">
    <property type="entry name" value="Chemokine_IL8-like_dom"/>
</dbReference>
<dbReference type="SUPFAM" id="SSF54117">
    <property type="entry name" value="Interleukin 8-like chemokines"/>
    <property type="match status" value="1"/>
</dbReference>